<feature type="domain" description="HTH tetR-type" evidence="5">
    <location>
        <begin position="9"/>
        <end position="69"/>
    </location>
</feature>
<keyword evidence="3" id="KW-0804">Transcription</keyword>
<organism evidence="6 7">
    <name type="scientific">Lutimaribacter marinistellae</name>
    <dbReference type="NCBI Taxonomy" id="1820329"/>
    <lineage>
        <taxon>Bacteria</taxon>
        <taxon>Pseudomonadati</taxon>
        <taxon>Pseudomonadota</taxon>
        <taxon>Alphaproteobacteria</taxon>
        <taxon>Rhodobacterales</taxon>
        <taxon>Roseobacteraceae</taxon>
        <taxon>Lutimaribacter</taxon>
    </lineage>
</organism>
<dbReference type="Pfam" id="PF00440">
    <property type="entry name" value="TetR_N"/>
    <property type="match status" value="1"/>
</dbReference>
<evidence type="ECO:0000256" key="4">
    <source>
        <dbReference type="PROSITE-ProRule" id="PRU00335"/>
    </source>
</evidence>
<evidence type="ECO:0000313" key="6">
    <source>
        <dbReference type="EMBL" id="MFC3616396.1"/>
    </source>
</evidence>
<evidence type="ECO:0000256" key="2">
    <source>
        <dbReference type="ARBA" id="ARBA00023125"/>
    </source>
</evidence>
<dbReference type="PRINTS" id="PR00455">
    <property type="entry name" value="HTHTETR"/>
</dbReference>
<dbReference type="InterPro" id="IPR009057">
    <property type="entry name" value="Homeodomain-like_sf"/>
</dbReference>
<dbReference type="PANTHER" id="PTHR30055">
    <property type="entry name" value="HTH-TYPE TRANSCRIPTIONAL REGULATOR RUTR"/>
    <property type="match status" value="1"/>
</dbReference>
<sequence length="203" mass="21996">MPKRGYHHGNLRQALMDAALSLIEEKGPTGFTLSEAAKKAGVTPAAVYRHYDGREDLIAEAARQGFEMFADLMQYAYDKGQPSALAAFEATGRAYLAFARRHPGHYIAMFESSISVNRTPELAAAAARAKSVLEKAAADLSQHIPPEKRPPASMFSAHIWAMSHGVVELFARNNGGASPFPPEDLLESGIGIYLRGLGLIEQD</sequence>
<keyword evidence="7" id="KW-1185">Reference proteome</keyword>
<dbReference type="RefSeq" id="WP_386737709.1">
    <property type="nucleotide sequence ID" value="NZ_JBHRXI010000049.1"/>
</dbReference>
<dbReference type="Proteomes" id="UP001595629">
    <property type="component" value="Unassembled WGS sequence"/>
</dbReference>
<keyword evidence="1" id="KW-0805">Transcription regulation</keyword>
<comment type="caution">
    <text evidence="6">The sequence shown here is derived from an EMBL/GenBank/DDBJ whole genome shotgun (WGS) entry which is preliminary data.</text>
</comment>
<dbReference type="InterPro" id="IPR050109">
    <property type="entry name" value="HTH-type_TetR-like_transc_reg"/>
</dbReference>
<evidence type="ECO:0000313" key="7">
    <source>
        <dbReference type="Proteomes" id="UP001595629"/>
    </source>
</evidence>
<protein>
    <submittedName>
        <fullName evidence="6">TetR/AcrR family transcriptional regulator</fullName>
    </submittedName>
</protein>
<dbReference type="InterPro" id="IPR025996">
    <property type="entry name" value="MT1864/Rv1816-like_C"/>
</dbReference>
<proteinExistence type="predicted"/>
<evidence type="ECO:0000256" key="1">
    <source>
        <dbReference type="ARBA" id="ARBA00023015"/>
    </source>
</evidence>
<gene>
    <name evidence="6" type="ORF">ACFORG_21855</name>
</gene>
<evidence type="ECO:0000259" key="5">
    <source>
        <dbReference type="PROSITE" id="PS50977"/>
    </source>
</evidence>
<dbReference type="SUPFAM" id="SSF46689">
    <property type="entry name" value="Homeodomain-like"/>
    <property type="match status" value="1"/>
</dbReference>
<dbReference type="EMBL" id="JBHRXI010000049">
    <property type="protein sequence ID" value="MFC3616396.1"/>
    <property type="molecule type" value="Genomic_DNA"/>
</dbReference>
<reference evidence="7" key="1">
    <citation type="journal article" date="2019" name="Int. J. Syst. Evol. Microbiol.">
        <title>The Global Catalogue of Microorganisms (GCM) 10K type strain sequencing project: providing services to taxonomists for standard genome sequencing and annotation.</title>
        <authorList>
            <consortium name="The Broad Institute Genomics Platform"/>
            <consortium name="The Broad Institute Genome Sequencing Center for Infectious Disease"/>
            <person name="Wu L."/>
            <person name="Ma J."/>
        </authorList>
    </citation>
    <scope>NUCLEOTIDE SEQUENCE [LARGE SCALE GENOMIC DNA]</scope>
    <source>
        <strain evidence="7">KCTC 42911</strain>
    </source>
</reference>
<feature type="DNA-binding region" description="H-T-H motif" evidence="4">
    <location>
        <begin position="32"/>
        <end position="51"/>
    </location>
</feature>
<name>A0ABV7TL78_9RHOB</name>
<keyword evidence="2 4" id="KW-0238">DNA-binding</keyword>
<accession>A0ABV7TL78</accession>
<dbReference type="SUPFAM" id="SSF48498">
    <property type="entry name" value="Tetracyclin repressor-like, C-terminal domain"/>
    <property type="match status" value="1"/>
</dbReference>
<dbReference type="InterPro" id="IPR001647">
    <property type="entry name" value="HTH_TetR"/>
</dbReference>
<dbReference type="PANTHER" id="PTHR30055:SF220">
    <property type="entry name" value="TETR-FAMILY REGULATORY PROTEIN"/>
    <property type="match status" value="1"/>
</dbReference>
<evidence type="ECO:0000256" key="3">
    <source>
        <dbReference type="ARBA" id="ARBA00023163"/>
    </source>
</evidence>
<dbReference type="Gene3D" id="1.10.357.10">
    <property type="entry name" value="Tetracycline Repressor, domain 2"/>
    <property type="match status" value="1"/>
</dbReference>
<dbReference type="PROSITE" id="PS50977">
    <property type="entry name" value="HTH_TETR_2"/>
    <property type="match status" value="1"/>
</dbReference>
<dbReference type="Pfam" id="PF13305">
    <property type="entry name" value="TetR_C_33"/>
    <property type="match status" value="1"/>
</dbReference>
<dbReference type="InterPro" id="IPR036271">
    <property type="entry name" value="Tet_transcr_reg_TetR-rel_C_sf"/>
</dbReference>